<dbReference type="Proteomes" id="UP000237438">
    <property type="component" value="Unassembled WGS sequence"/>
</dbReference>
<evidence type="ECO:0000313" key="2">
    <source>
        <dbReference type="EMBL" id="POS85196.1"/>
    </source>
</evidence>
<dbReference type="OrthoDB" id="10509919at2759"/>
<dbReference type="AlphaFoldDB" id="A0A2S4PT52"/>
<feature type="compositionally biased region" description="Low complexity" evidence="1">
    <location>
        <begin position="757"/>
        <end position="766"/>
    </location>
</feature>
<organism evidence="2 3">
    <name type="scientific">Erysiphe pulchra</name>
    <dbReference type="NCBI Taxonomy" id="225359"/>
    <lineage>
        <taxon>Eukaryota</taxon>
        <taxon>Fungi</taxon>
        <taxon>Dikarya</taxon>
        <taxon>Ascomycota</taxon>
        <taxon>Pezizomycotina</taxon>
        <taxon>Leotiomycetes</taxon>
        <taxon>Erysiphales</taxon>
        <taxon>Erysiphaceae</taxon>
        <taxon>Erysiphe</taxon>
    </lineage>
</organism>
<keyword evidence="3" id="KW-1185">Reference proteome</keyword>
<comment type="caution">
    <text evidence="2">The sequence shown here is derived from an EMBL/GenBank/DDBJ whole genome shotgun (WGS) entry which is preliminary data.</text>
</comment>
<feature type="region of interest" description="Disordered" evidence="1">
    <location>
        <begin position="736"/>
        <end position="786"/>
    </location>
</feature>
<reference evidence="2 3" key="1">
    <citation type="submission" date="2017-10" db="EMBL/GenBank/DDBJ databases">
        <title>Development of genomic resources for the powdery mildew, Erysiphe pulchra.</title>
        <authorList>
            <person name="Wadl P.A."/>
            <person name="Mack B.M."/>
            <person name="Moore G."/>
            <person name="Beltz S.B."/>
        </authorList>
    </citation>
    <scope>NUCLEOTIDE SEQUENCE [LARGE SCALE GENOMIC DNA]</scope>
    <source>
        <strain evidence="2">Cflorida</strain>
    </source>
</reference>
<protein>
    <submittedName>
        <fullName evidence="2">Uncharacterized protein</fullName>
    </submittedName>
</protein>
<proteinExistence type="predicted"/>
<evidence type="ECO:0000256" key="1">
    <source>
        <dbReference type="SAM" id="MobiDB-lite"/>
    </source>
</evidence>
<name>A0A2S4PT52_9PEZI</name>
<evidence type="ECO:0000313" key="3">
    <source>
        <dbReference type="Proteomes" id="UP000237438"/>
    </source>
</evidence>
<dbReference type="EMBL" id="PEDP01000694">
    <property type="protein sequence ID" value="POS85196.1"/>
    <property type="molecule type" value="Genomic_DNA"/>
</dbReference>
<gene>
    <name evidence="2" type="ORF">EPUL_003123</name>
</gene>
<sequence length="854" mass="98458">MARDSDRYNAYLESARREVTFDIKDLEETIFLNKRDPTAHARRRSRFGENVSVGLEEQNIFDDIPPEKFEECRYDITTESLNSAIQNGVIDLATSMLDHLEALYGDPERKRKAENEWDKLCVIDPESYGNKINDVSYLRFRNAFCRLAAELQKPRSEWKSAFERRISPIFQKALALQFLDENIDFDIISKVAAKLNFTFASADAELQARREAKKALSNATNSRNGLGHNLSQVAGVGASVDPGIPRGEYHPLPWDITEKSLVRIVDAGRNTPVEIEVDKRIPWYEIDTEEVLKIAKYNLEHVFNFQESIIAKFNIEKKHADSLYKDMLCILTIMISLNYHHAETRVMTDTEKKTVANSTITADDTAIYNNTMHFDRAATFIMSRVHTKYLANHANTQIKGAYVPKAGPLPSYLPAEEYFDIRSDTAPASTHHFLVAAAAIKAIKLFGLLRLLPEPTRLVEVSDGLQLIRDYGAALHPAARYWGLNKQSAGQKSVEPLCADLGYTVKKLLPNSSLKNSPILRKEDQLNGAWKTVIDSIRIELDKRSETMVSAKVLKMITTRVAPRINKEPNTDRIFRLMVDLLKDLRNMSTEISAKEEVPNIPGTLLEYPSERDKRAKDREERSREIESRIEEWGNRIDPDKYSPSQLNQYVLWRLTNYQNRERTFEKKMDTEYLFNEFWEDFNTFESSHFKMLARDVIRPLRHFLRDHGVWVKNEKTYSTAKSLYDCTRSENNIWLDEGHDSENSSAEQNENDTKDSSNSNNTKTEPISFNPARYNQTRKHPEPHQIHKDIANLTRTYNDEINYSGETSDNFDDKLNIFMDYCTRFGISSQALHDSFPCMLKGMALTFYYNKCR</sequence>
<accession>A0A2S4PT52</accession>
<feature type="non-terminal residue" evidence="2">
    <location>
        <position position="854"/>
    </location>
</feature>